<dbReference type="SUPFAM" id="SSF56752">
    <property type="entry name" value="D-aminoacid aminotransferase-like PLP-dependent enzymes"/>
    <property type="match status" value="1"/>
</dbReference>
<dbReference type="GO" id="GO:0046394">
    <property type="term" value="P:carboxylic acid biosynthetic process"/>
    <property type="evidence" value="ECO:0007669"/>
    <property type="project" value="UniProtKB-ARBA"/>
</dbReference>
<dbReference type="InterPro" id="IPR050571">
    <property type="entry name" value="Class-IV_PLP-Dep_Aminotrnsfr"/>
</dbReference>
<dbReference type="GO" id="GO:0008483">
    <property type="term" value="F:transaminase activity"/>
    <property type="evidence" value="ECO:0007669"/>
    <property type="project" value="UniProtKB-KW"/>
</dbReference>
<evidence type="ECO:0000313" key="5">
    <source>
        <dbReference type="Proteomes" id="UP000282597"/>
    </source>
</evidence>
<dbReference type="InterPro" id="IPR036038">
    <property type="entry name" value="Aminotransferase-like"/>
</dbReference>
<dbReference type="KEGG" id="mcys:MCB1EB_2294"/>
<dbReference type="PANTHER" id="PTHR42743">
    <property type="entry name" value="AMINO-ACID AMINOTRANSFERASE"/>
    <property type="match status" value="1"/>
</dbReference>
<evidence type="ECO:0000256" key="2">
    <source>
        <dbReference type="ARBA" id="ARBA00009320"/>
    </source>
</evidence>
<accession>A0A2Z6EYY2</accession>
<dbReference type="InterPro" id="IPR001544">
    <property type="entry name" value="Aminotrans_IV"/>
</dbReference>
<organism evidence="4 5">
    <name type="scientific">Mycoavidus cysteinexigens</name>
    <dbReference type="NCBI Taxonomy" id="1553431"/>
    <lineage>
        <taxon>Bacteria</taxon>
        <taxon>Pseudomonadati</taxon>
        <taxon>Pseudomonadota</taxon>
        <taxon>Betaproteobacteria</taxon>
        <taxon>Burkholderiales</taxon>
        <taxon>Burkholderiaceae</taxon>
        <taxon>Mycoavidus</taxon>
    </lineage>
</organism>
<dbReference type="GO" id="GO:0008652">
    <property type="term" value="P:amino acid biosynthetic process"/>
    <property type="evidence" value="ECO:0007669"/>
    <property type="project" value="UniProtKB-ARBA"/>
</dbReference>
<dbReference type="AlphaFoldDB" id="A0A2Z6EYY2"/>
<proteinExistence type="inferred from homology"/>
<keyword evidence="3" id="KW-0663">Pyridoxal phosphate</keyword>
<evidence type="ECO:0000256" key="1">
    <source>
        <dbReference type="ARBA" id="ARBA00001933"/>
    </source>
</evidence>
<dbReference type="Pfam" id="PF01063">
    <property type="entry name" value="Aminotran_4"/>
    <property type="match status" value="1"/>
</dbReference>
<keyword evidence="5" id="KW-1185">Reference proteome</keyword>
<comment type="similarity">
    <text evidence="2">Belongs to the class-IV pyridoxal-phosphate-dependent aminotransferase family.</text>
</comment>
<dbReference type="EMBL" id="AP018150">
    <property type="protein sequence ID" value="BBE10455.1"/>
    <property type="molecule type" value="Genomic_DNA"/>
</dbReference>
<keyword evidence="4" id="KW-0808">Transferase</keyword>
<dbReference type="CDD" id="cd01558">
    <property type="entry name" value="D-AAT_like"/>
    <property type="match status" value="1"/>
</dbReference>
<dbReference type="RefSeq" id="WP_045364034.1">
    <property type="nucleotide sequence ID" value="NZ_AP018150.1"/>
</dbReference>
<reference evidence="4 5" key="1">
    <citation type="journal article" date="2018" name="Microbes Environ.">
        <title>Comparative Genomic Insights into Endofungal Lifestyles of Two Bacterial Endosymbionts, Mycoavidus cysteinexigens and Burkholderia rhizoxinica.</title>
        <authorList>
            <person name="Sharmin D."/>
            <person name="Guo Y."/>
            <person name="Nishizawa T."/>
            <person name="Ohshima S."/>
            <person name="Sato Y."/>
            <person name="Takashima Y."/>
            <person name="Narisawa K."/>
            <person name="Ohta H."/>
        </authorList>
    </citation>
    <scope>NUCLEOTIDE SEQUENCE [LARGE SCALE GENOMIC DNA]</scope>
    <source>
        <strain evidence="4 5">B1-EB</strain>
    </source>
</reference>
<name>A0A2Z6EYY2_9BURK</name>
<evidence type="ECO:0000313" key="4">
    <source>
        <dbReference type="EMBL" id="BBE10455.1"/>
    </source>
</evidence>
<dbReference type="Gene3D" id="3.30.470.10">
    <property type="match status" value="1"/>
</dbReference>
<sequence>MTLHSIKDSTVYLNGEWLPLSEARISVLDRGFIFGDGVYEVIPVYRISERGVNVWRPFRIEHHLARLARSLAKIRINDPFNEVGWRALIEKAITLHAQQHADDANCLIYIQVTRGVAARAQVFPAHSTPTVMVMANSFTPPSALKREQGVAAVTALDERWLHCDIKSISLLGNVLMAQYAAERDALETIQLRNGELTEGSSSNIWVVKAGRLYAPPANHLILEGIRYRLFEELAAEAGITFEARPIPEAELRSADEILMSSASKEILPITRLDDRPVGAGRPGPVFAALYAGYQRAKEKQLAAYESANKLDGKH</sequence>
<keyword evidence="4" id="KW-0032">Aminotransferase</keyword>
<dbReference type="PANTHER" id="PTHR42743:SF10">
    <property type="entry name" value="D-ALANINE AMINOTRANSFERASE"/>
    <property type="match status" value="1"/>
</dbReference>
<gene>
    <name evidence="4" type="ORF">MCB1EB_2294</name>
</gene>
<dbReference type="InterPro" id="IPR043132">
    <property type="entry name" value="BCAT-like_C"/>
</dbReference>
<protein>
    <submittedName>
        <fullName evidence="4">Class IV aminotransferase</fullName>
    </submittedName>
</protein>
<evidence type="ECO:0000256" key="3">
    <source>
        <dbReference type="ARBA" id="ARBA00022898"/>
    </source>
</evidence>
<dbReference type="GO" id="GO:0005829">
    <property type="term" value="C:cytosol"/>
    <property type="evidence" value="ECO:0007669"/>
    <property type="project" value="TreeGrafter"/>
</dbReference>
<dbReference type="FunFam" id="3.20.10.10:FF:000002">
    <property type="entry name" value="D-alanine aminotransferase"/>
    <property type="match status" value="1"/>
</dbReference>
<dbReference type="InterPro" id="IPR043131">
    <property type="entry name" value="BCAT-like_N"/>
</dbReference>
<dbReference type="Proteomes" id="UP000282597">
    <property type="component" value="Chromosome"/>
</dbReference>
<comment type="cofactor">
    <cofactor evidence="1">
        <name>pyridoxal 5'-phosphate</name>
        <dbReference type="ChEBI" id="CHEBI:597326"/>
    </cofactor>
</comment>
<dbReference type="Gene3D" id="3.20.10.10">
    <property type="entry name" value="D-amino Acid Aminotransferase, subunit A, domain 2"/>
    <property type="match status" value="1"/>
</dbReference>